<keyword evidence="10" id="KW-1185">Reference proteome</keyword>
<keyword evidence="5" id="KW-0812">Transmembrane</keyword>
<dbReference type="Pfam" id="PF17966">
    <property type="entry name" value="Muc_B2"/>
    <property type="match status" value="6"/>
</dbReference>
<keyword evidence="1" id="KW-0433">Leucine-rich repeat</keyword>
<feature type="domain" description="Mub B2-like" evidence="7">
    <location>
        <begin position="1853"/>
        <end position="1949"/>
    </location>
</feature>
<dbReference type="Pfam" id="PF17965">
    <property type="entry name" value="MucBP_2"/>
    <property type="match status" value="6"/>
</dbReference>
<dbReference type="PANTHER" id="PTHR45712">
    <property type="entry name" value="AGAP008170-PA"/>
    <property type="match status" value="1"/>
</dbReference>
<keyword evidence="2" id="KW-0732">Signal</keyword>
<organism evidence="9 10">
    <name type="scientific">Lactobacillus selangorensis</name>
    <dbReference type="NCBI Taxonomy" id="81857"/>
    <lineage>
        <taxon>Bacteria</taxon>
        <taxon>Bacillati</taxon>
        <taxon>Bacillota</taxon>
        <taxon>Bacilli</taxon>
        <taxon>Lactobacillales</taxon>
        <taxon>Lactobacillaceae</taxon>
        <taxon>Lactobacillus</taxon>
    </lineage>
</organism>
<dbReference type="Gene3D" id="2.60.40.4300">
    <property type="match status" value="6"/>
</dbReference>
<name>A0A0R2FUB6_9LACO</name>
<evidence type="ECO:0000256" key="4">
    <source>
        <dbReference type="SAM" id="MobiDB-lite"/>
    </source>
</evidence>
<dbReference type="InterPro" id="IPR022263">
    <property type="entry name" value="KxYKxGKxW"/>
</dbReference>
<evidence type="ECO:0000256" key="2">
    <source>
        <dbReference type="ARBA" id="ARBA00022729"/>
    </source>
</evidence>
<feature type="domain" description="Mucin binding" evidence="6">
    <location>
        <begin position="1074"/>
        <end position="1152"/>
    </location>
</feature>
<comment type="caution">
    <text evidence="9">The sequence shown here is derived from an EMBL/GenBank/DDBJ whole genome shotgun (WGS) entry which is preliminary data.</text>
</comment>
<feature type="domain" description="Mucin binding" evidence="6">
    <location>
        <begin position="1430"/>
        <end position="1503"/>
    </location>
</feature>
<dbReference type="InterPro" id="IPR032675">
    <property type="entry name" value="LRR_dom_sf"/>
</dbReference>
<feature type="domain" description="Mucin binding" evidence="6">
    <location>
        <begin position="1781"/>
        <end position="1851"/>
    </location>
</feature>
<evidence type="ECO:0000313" key="10">
    <source>
        <dbReference type="Proteomes" id="UP000051645"/>
    </source>
</evidence>
<feature type="domain" description="Mucin binding" evidence="6">
    <location>
        <begin position="1953"/>
        <end position="2026"/>
    </location>
</feature>
<evidence type="ECO:0000313" key="9">
    <source>
        <dbReference type="EMBL" id="KRN31864.1"/>
    </source>
</evidence>
<feature type="compositionally biased region" description="Low complexity" evidence="4">
    <location>
        <begin position="2129"/>
        <end position="2212"/>
    </location>
</feature>
<dbReference type="InterPro" id="IPR050333">
    <property type="entry name" value="SLRP"/>
</dbReference>
<feature type="domain" description="Mucin binding" evidence="6">
    <location>
        <begin position="1605"/>
        <end position="1678"/>
    </location>
</feature>
<evidence type="ECO:0000256" key="5">
    <source>
        <dbReference type="SAM" id="Phobius"/>
    </source>
</evidence>
<evidence type="ECO:0000259" key="6">
    <source>
        <dbReference type="Pfam" id="PF17965"/>
    </source>
</evidence>
<evidence type="ECO:0008006" key="12">
    <source>
        <dbReference type="Google" id="ProtNLM"/>
    </source>
</evidence>
<dbReference type="Proteomes" id="UP000051645">
    <property type="component" value="Unassembled WGS sequence"/>
</dbReference>
<dbReference type="InterPro" id="IPR005046">
    <property type="entry name" value="DUF285"/>
</dbReference>
<feature type="domain" description="Mub B2-like" evidence="7">
    <location>
        <begin position="1682"/>
        <end position="1777"/>
    </location>
</feature>
<dbReference type="EMBL" id="JQAZ01000003">
    <property type="protein sequence ID" value="KRN31864.1"/>
    <property type="molecule type" value="Genomic_DNA"/>
</dbReference>
<evidence type="ECO:0000313" key="8">
    <source>
        <dbReference type="EMBL" id="KRN28363.1"/>
    </source>
</evidence>
<dbReference type="PANTHER" id="PTHR45712:SF22">
    <property type="entry name" value="INSULIN-LIKE GROWTH FACTOR-BINDING PROTEIN COMPLEX ACID LABILE SUBUNIT"/>
    <property type="match status" value="1"/>
</dbReference>
<dbReference type="InterPro" id="IPR011889">
    <property type="entry name" value="Liste_lipo_26"/>
</dbReference>
<dbReference type="Gene3D" id="3.80.10.10">
    <property type="entry name" value="Ribonuclease Inhibitor"/>
    <property type="match status" value="4"/>
</dbReference>
<sequence>MKKGLRVQTQPKTHFKMYKAKKQWLVAGITLFSLGIAGTMTSHSVHAARATAAVESVQPEPGTSSAAASSSASSQASSSVANSAQSSVASSSIRSGTNSNSVQAATTSSAIASQASLSVASSHNASSAALSSTASSSTTSDSQTASSTAQSVSAASSAASLSADSSATSNSSSAVSVDTDQLSVASSDDETNLSSAASVASSDVATSSAVAVSATSQTVSSAATAPTSLAADSSVSSAYVQQGSDGAVNWGLDSAGTLHFYSTAADAEMGTTQTWRKYQNSVKSIIFENRILMPVDCSKLFTNLYYLVTIVNGTNMDTSQTTNMSGMFSSNRNLTTLDVSNLDTSNVTTMVNMFAYDDNLANLDVSNFKTGNVTDLSGMFSLGEGSTAHLTTVDVSNWDTSKVTNMSYLFNYQYALTSLAVGNWNTSNVTTMSHMFNNCRKLNGLDVSHWDTANTTDMSNLFSNASGLTALDVSSWKTDKVTTFAFLFSGCSQLTFLDVSQWQTGNVTNMSDTFAYDGKITSLDVSHWNTSNVTIMADLFQKMSGIKFLDVSQWQTSHVTDMTNLFWACTNLQQLDVSQWQTGAVTTLKNTFASLYALTYLDVSRWDVSNVTSLYNTFSSCNNMTALDVAQWNIGKVTTMEATFSGMTTLISLDLTNWDTSNVTTMRYTFSGDWKLQYLNVSKWNVGKVTSMQNTFDSNSSLTSLDVSHWDTSSVTTMTYMFYGCKNLTYLDVSHWDISHVTGTGLTSMFQGASSLDGLDVSQWDISNVTSLWKIFDSADSLTYLDVSKWNTSNVTDMSNAFSGSYGKVATLKQLDISKWDTSHVTSMDSMFARRPIAYLDVSQWKMGNVSTIASMFENDTILDNLDVSKWDTSNVTTMNTTFYGSGLTSIDVSKWNTSKVTDLGATFGNMKKITALNLSTWDTSRVTNMANTFSAMSKVTTLDLSTWDTSHVTNMFEMFFGSNFVSLNLRNFDMSAIIVNAMYNNGIFSMLSHDSALRQLTLGPKTKLTMTANGITNTAMIDNLPKNNFWMNVGTGTVQNPEGIRAFSSTDLMADYDGATMADTYVVAPVRETITVNYIDDTENKTLTNAETTLTGGYGEKVAADDIAKVDTTIQHLLDNGYRLVVNNKNPLTAGMTYPDGGAAYTVHFAHATEKGTDTKTIISTIHYVMSDGSPAPTDKIQTLTFTRPQTTDQVTGEITYGNWNAASAIFAAVTSPVKTSYTADQLKVPAVTVTPDSENLTTTVTYTPIYTTVSVSFVDDTENGKNIMSTSVNGHDGTPISTNLNAMLSQLEGMGYELKGANPLENLTAYPNADVSYTIHLVHGTAAATDNLTKDVTSTIHYVVADDKTTAPADNVQTIHFTRTGTTDLVTGKTTYTDWTTANNTFADVTTPILEGYKADQSLVKGQMVTGNSDNVTTTVTYTSDMTKVTISYLDDDTHETIFTTTLNGVQGSKMDGQMVDTFIRSLTSQGYQLADGSGNPITTDMTFPSDAINYEVHFTHQLKTTAEAKNVTSTIHYVVDGKATAPADNVQTITFTRTGTTDLVTGKTTYTDWTTANDTFAAVTTPILEGYRADQSVVSGRTVTAASDNRTTTVTYTSDMATINVAFVDDTDQSTIMSTSLSGVQGSKVSDETIASMINGLVGMGYQLADGSGNPITDGMTFPDSNTSYTVHFTHQQLAQTDETHAVTSTVHYVMSDGAKAPADNVQTITFTRTVTKDVVTGKLTYGDWTTDEATFNDVISPVLTGYTADQANVNGQTVSGESADLATTVTYAPLYTTVSVNFVDDTTGKNMMSTTVKGHDGTPISTNLNKLLSQFESMGYQLSGQNPLDGLTTYPDTDANYTVHLVHQTQATDETKNVTSTVHYVVDGKATAPADNVQTLMFTRTGTKDLVTGKITYTDWTAANNTFADVQSPILEGYQPDQSLVKGQTVTADSDNLTTTVTYKSEMATIHVDFVDDTNQTTIVSTSLTGVQGSKVSDETIASMINGLVGMGYQLADGSGNPITAGMTFPTGNANYTVHFTHQQIAQAAETHDVTSTVHYVMSDGTQAPADNVQTITFTRTVTKDAITGKLTYGAWTATDTQFKAVDSPAITGYTPNQTTVAGQTITETSGNIAATVTYTKDSSEPTTEPTGQPTTAPTQAPTQEPTSQPTTAPTQAPTSQPTTAPTQETTSQPTTAPTQAPTQEPTSQSTTAPTPAPTQEPTAAPATGSQNRTENTVVPVGKAQVVQGQQVKSLPMTGTSKADASKDAATENALPLTGEATSHAAETTGLAALGFAILGLFGITGTDRKHKRRN</sequence>
<dbReference type="Gene3D" id="3.10.20.470">
    <property type="match status" value="6"/>
</dbReference>
<feature type="region of interest" description="Disordered" evidence="4">
    <location>
        <begin position="2122"/>
        <end position="2219"/>
    </location>
</feature>
<dbReference type="NCBIfam" id="TIGR03715">
    <property type="entry name" value="KxYKxGKxW"/>
    <property type="match status" value="1"/>
</dbReference>
<dbReference type="OrthoDB" id="2206015at2"/>
<feature type="domain" description="Mub B2-like" evidence="7">
    <location>
        <begin position="1331"/>
        <end position="1427"/>
    </location>
</feature>
<evidence type="ECO:0000256" key="1">
    <source>
        <dbReference type="ARBA" id="ARBA00022614"/>
    </source>
</evidence>
<feature type="domain" description="Mucin binding" evidence="6">
    <location>
        <begin position="1254"/>
        <end position="1325"/>
    </location>
</feature>
<protein>
    <recommendedName>
        <fullName evidence="12">Gram-positive cocci surface proteins LPxTG domain-containing protein</fullName>
    </recommendedName>
</protein>
<evidence type="ECO:0000256" key="3">
    <source>
        <dbReference type="ARBA" id="ARBA00022737"/>
    </source>
</evidence>
<keyword evidence="5" id="KW-0472">Membrane</keyword>
<dbReference type="PATRIC" id="fig|81857.3.peg.1371"/>
<feature type="domain" description="Mub B2-like" evidence="7">
    <location>
        <begin position="2031"/>
        <end position="2126"/>
    </location>
</feature>
<feature type="transmembrane region" description="Helical" evidence="5">
    <location>
        <begin position="2274"/>
        <end position="2291"/>
    </location>
</feature>
<keyword evidence="3" id="KW-0677">Repeat</keyword>
<dbReference type="NCBIfam" id="TIGR02167">
    <property type="entry name" value="Liste_lipo_26"/>
    <property type="match status" value="23"/>
</dbReference>
<dbReference type="RefSeq" id="WP_057769327.1">
    <property type="nucleotide sequence ID" value="NZ_JQAT01000003.1"/>
</dbReference>
<feature type="domain" description="Mub B2-like" evidence="7">
    <location>
        <begin position="1155"/>
        <end position="1250"/>
    </location>
</feature>
<reference evidence="10 11" key="1">
    <citation type="journal article" date="2015" name="Genome Announc.">
        <title>Expanding the biotechnology potential of lactobacilli through comparative genomics of 213 strains and associated genera.</title>
        <authorList>
            <person name="Sun Z."/>
            <person name="Harris H.M."/>
            <person name="McCann A."/>
            <person name="Guo C."/>
            <person name="Argimon S."/>
            <person name="Zhang W."/>
            <person name="Yang X."/>
            <person name="Jeffery I.B."/>
            <person name="Cooney J.C."/>
            <person name="Kagawa T.F."/>
            <person name="Liu W."/>
            <person name="Song Y."/>
            <person name="Salvetti E."/>
            <person name="Wrobel A."/>
            <person name="Rasinkangas P."/>
            <person name="Parkhill J."/>
            <person name="Rea M.C."/>
            <person name="O'Sullivan O."/>
            <person name="Ritari J."/>
            <person name="Douillard F.P."/>
            <person name="Paul Ross R."/>
            <person name="Yang R."/>
            <person name="Briner A.E."/>
            <person name="Felis G.E."/>
            <person name="de Vos W.M."/>
            <person name="Barrangou R."/>
            <person name="Klaenhammer T.R."/>
            <person name="Caufield P.W."/>
            <person name="Cui Y."/>
            <person name="Zhang H."/>
            <person name="O'Toole P.W."/>
        </authorList>
    </citation>
    <scope>NUCLEOTIDE SEQUENCE [LARGE SCALE GENOMIC DNA]</scope>
    <source>
        <strain evidence="8 11">ATCC BAA-66</strain>
        <strain evidence="9 10">DSM 13344</strain>
    </source>
</reference>
<proteinExistence type="predicted"/>
<keyword evidence="5" id="KW-1133">Transmembrane helix</keyword>
<feature type="domain" description="Mub B2-like" evidence="7">
    <location>
        <begin position="1506"/>
        <end position="1602"/>
    </location>
</feature>
<dbReference type="Pfam" id="PF19258">
    <property type="entry name" value="KxYKxGKxW_sig"/>
    <property type="match status" value="1"/>
</dbReference>
<dbReference type="SUPFAM" id="SSF52058">
    <property type="entry name" value="L domain-like"/>
    <property type="match status" value="3"/>
</dbReference>
<evidence type="ECO:0000313" key="11">
    <source>
        <dbReference type="Proteomes" id="UP000051751"/>
    </source>
</evidence>
<dbReference type="STRING" id="81857.IV38_GL001362"/>
<dbReference type="InterPro" id="IPR041558">
    <property type="entry name" value="MucBP_2"/>
</dbReference>
<dbReference type="Pfam" id="PF03382">
    <property type="entry name" value="DUF285"/>
    <property type="match status" value="4"/>
</dbReference>
<dbReference type="InterPro" id="IPR041495">
    <property type="entry name" value="Mub_B2"/>
</dbReference>
<evidence type="ECO:0000259" key="7">
    <source>
        <dbReference type="Pfam" id="PF17966"/>
    </source>
</evidence>
<gene>
    <name evidence="8" type="ORF">IV38_GL001362</name>
    <name evidence="9" type="ORF">IV40_GL001149</name>
</gene>
<dbReference type="EMBL" id="JQAT01000003">
    <property type="protein sequence ID" value="KRN28363.1"/>
    <property type="molecule type" value="Genomic_DNA"/>
</dbReference>
<accession>A0A0R2FUB6</accession>
<dbReference type="Proteomes" id="UP000051751">
    <property type="component" value="Unassembled WGS sequence"/>
</dbReference>